<sequence>MSESCSESSQLLLLPSRFSRAVNCNFDGFIVSNHLRRRGANGDRQCEALTPSAPSDESQIVELRYLIFHDCGGISKFTAKVLIIPGSNADHRPV</sequence>
<name>A0A087SXL2_STEMI</name>
<dbReference type="Proteomes" id="UP000054359">
    <property type="component" value="Unassembled WGS sequence"/>
</dbReference>
<evidence type="ECO:0000313" key="2">
    <source>
        <dbReference type="Proteomes" id="UP000054359"/>
    </source>
</evidence>
<keyword evidence="2" id="KW-1185">Reference proteome</keyword>
<organism evidence="1 2">
    <name type="scientific">Stegodyphus mimosarum</name>
    <name type="common">African social velvet spider</name>
    <dbReference type="NCBI Taxonomy" id="407821"/>
    <lineage>
        <taxon>Eukaryota</taxon>
        <taxon>Metazoa</taxon>
        <taxon>Ecdysozoa</taxon>
        <taxon>Arthropoda</taxon>
        <taxon>Chelicerata</taxon>
        <taxon>Arachnida</taxon>
        <taxon>Araneae</taxon>
        <taxon>Araneomorphae</taxon>
        <taxon>Entelegynae</taxon>
        <taxon>Eresoidea</taxon>
        <taxon>Eresidae</taxon>
        <taxon>Stegodyphus</taxon>
    </lineage>
</organism>
<accession>A0A087SXL2</accession>
<reference evidence="1 2" key="1">
    <citation type="submission" date="2013-11" db="EMBL/GenBank/DDBJ databases">
        <title>Genome sequencing of Stegodyphus mimosarum.</title>
        <authorList>
            <person name="Bechsgaard J."/>
        </authorList>
    </citation>
    <scope>NUCLEOTIDE SEQUENCE [LARGE SCALE GENOMIC DNA]</scope>
</reference>
<evidence type="ECO:0000313" key="1">
    <source>
        <dbReference type="EMBL" id="KFM57601.1"/>
    </source>
</evidence>
<dbReference type="EMBL" id="KK112420">
    <property type="protein sequence ID" value="KFM57601.1"/>
    <property type="molecule type" value="Genomic_DNA"/>
</dbReference>
<dbReference type="AlphaFoldDB" id="A0A087SXL2"/>
<proteinExistence type="predicted"/>
<protein>
    <submittedName>
        <fullName evidence="1">Uncharacterized protein</fullName>
    </submittedName>
</protein>
<feature type="non-terminal residue" evidence="1">
    <location>
        <position position="94"/>
    </location>
</feature>
<gene>
    <name evidence="1" type="ORF">X975_20052</name>
</gene>